<evidence type="ECO:0000256" key="8">
    <source>
        <dbReference type="ARBA" id="ARBA00023065"/>
    </source>
</evidence>
<comment type="subcellular location">
    <subcellularLocation>
        <location evidence="13">Cell membrane</location>
        <topology evidence="13">Single-pass membrane protein</topology>
    </subcellularLocation>
    <subcellularLocation>
        <location evidence="12">Endomembrane system</location>
        <topology evidence="12">Single-pass membrane protein</topology>
    </subcellularLocation>
</comment>
<dbReference type="GO" id="GO:0005886">
    <property type="term" value="C:plasma membrane"/>
    <property type="evidence" value="ECO:0007669"/>
    <property type="project" value="UniProtKB-SubCell"/>
</dbReference>
<keyword evidence="17" id="KW-1185">Reference proteome</keyword>
<sequence length="164" mass="18661">MSSTSLTLGNLIAAVLQFLILLFLLRALVYKKILGAMQQRRDNIAKQVNDSENLKAEAEKLRQEAESLVSQARDEAKQMLAQARRESDEQAKKIIEQAQREASYRQKAALEEIEHERDRALASIRSQVADLVLLASSKIIERNLTQEDQNRYLDEILKDAGQLQ</sequence>
<accession>A0A7Y0L110</accession>
<keyword evidence="7 13" id="KW-1133">Transmembrane helix</keyword>
<reference evidence="16 17" key="1">
    <citation type="submission" date="2020-04" db="EMBL/GenBank/DDBJ databases">
        <authorList>
            <person name="Zhang R."/>
            <person name="Schippers A."/>
        </authorList>
    </citation>
    <scope>NUCLEOTIDE SEQUENCE [LARGE SCALE GENOMIC DNA]</scope>
    <source>
        <strain evidence="16 17">DSM 109850</strain>
    </source>
</reference>
<evidence type="ECO:0000256" key="15">
    <source>
        <dbReference type="SAM" id="Coils"/>
    </source>
</evidence>
<evidence type="ECO:0000256" key="10">
    <source>
        <dbReference type="ARBA" id="ARBA00023310"/>
    </source>
</evidence>
<evidence type="ECO:0000256" key="4">
    <source>
        <dbReference type="ARBA" id="ARBA00022547"/>
    </source>
</evidence>
<dbReference type="EMBL" id="JABBVZ010000003">
    <property type="protein sequence ID" value="NMP21007.1"/>
    <property type="molecule type" value="Genomic_DNA"/>
</dbReference>
<keyword evidence="5 13" id="KW-0812">Transmembrane</keyword>
<comment type="caution">
    <text evidence="16">The sequence shown here is derived from an EMBL/GenBank/DDBJ whole genome shotgun (WGS) entry which is preliminary data.</text>
</comment>
<dbReference type="Pfam" id="PF00430">
    <property type="entry name" value="ATP-synt_B"/>
    <property type="match status" value="1"/>
</dbReference>
<comment type="function">
    <text evidence="11 13">F(1)F(0) ATP synthase produces ATP from ADP in the presence of a proton or sodium gradient. F-type ATPases consist of two structural domains, F(1) containing the extramembraneous catalytic core and F(0) containing the membrane proton channel, linked together by a central stalk and a peripheral stalk. During catalysis, ATP synthesis in the catalytic domain of F(1) is coupled via a rotary mechanism of the central stalk subunits to proton translocation.</text>
</comment>
<feature type="coiled-coil region" evidence="15">
    <location>
        <begin position="37"/>
        <end position="93"/>
    </location>
</feature>
<evidence type="ECO:0000256" key="3">
    <source>
        <dbReference type="ARBA" id="ARBA00022475"/>
    </source>
</evidence>
<gene>
    <name evidence="13 16" type="primary">atpF</name>
    <name evidence="16" type="ORF">HIJ39_01375</name>
</gene>
<dbReference type="CDD" id="cd06503">
    <property type="entry name" value="ATP-synt_Fo_b"/>
    <property type="match status" value="1"/>
</dbReference>
<dbReference type="NCBIfam" id="TIGR01144">
    <property type="entry name" value="ATP_synt_b"/>
    <property type="match status" value="1"/>
</dbReference>
<proteinExistence type="inferred from homology"/>
<evidence type="ECO:0000256" key="13">
    <source>
        <dbReference type="HAMAP-Rule" id="MF_01398"/>
    </source>
</evidence>
<dbReference type="HAMAP" id="MF_01398">
    <property type="entry name" value="ATP_synth_b_bprime"/>
    <property type="match status" value="1"/>
</dbReference>
<dbReference type="InterPro" id="IPR005864">
    <property type="entry name" value="ATP_synth_F0_bsu_bac"/>
</dbReference>
<evidence type="ECO:0000313" key="17">
    <source>
        <dbReference type="Proteomes" id="UP000533476"/>
    </source>
</evidence>
<dbReference type="GO" id="GO:0012505">
    <property type="term" value="C:endomembrane system"/>
    <property type="evidence" value="ECO:0007669"/>
    <property type="project" value="UniProtKB-SubCell"/>
</dbReference>
<dbReference type="RefSeq" id="WP_169095919.1">
    <property type="nucleotide sequence ID" value="NZ_JABBVZ010000003.1"/>
</dbReference>
<evidence type="ECO:0000256" key="12">
    <source>
        <dbReference type="ARBA" id="ARBA00037847"/>
    </source>
</evidence>
<evidence type="ECO:0000313" key="16">
    <source>
        <dbReference type="EMBL" id="NMP21007.1"/>
    </source>
</evidence>
<dbReference type="AlphaFoldDB" id="A0A7Y0L110"/>
<evidence type="ECO:0000256" key="9">
    <source>
        <dbReference type="ARBA" id="ARBA00023136"/>
    </source>
</evidence>
<dbReference type="InterPro" id="IPR002146">
    <property type="entry name" value="ATP_synth_b/b'su_bac/chlpt"/>
</dbReference>
<dbReference type="GO" id="GO:0046933">
    <property type="term" value="F:proton-transporting ATP synthase activity, rotational mechanism"/>
    <property type="evidence" value="ECO:0007669"/>
    <property type="project" value="UniProtKB-UniRule"/>
</dbReference>
<comment type="similarity">
    <text evidence="1 13 14">Belongs to the ATPase B chain family.</text>
</comment>
<evidence type="ECO:0000256" key="1">
    <source>
        <dbReference type="ARBA" id="ARBA00005513"/>
    </source>
</evidence>
<keyword evidence="15" id="KW-0175">Coiled coil</keyword>
<dbReference type="GO" id="GO:0046961">
    <property type="term" value="F:proton-transporting ATPase activity, rotational mechanism"/>
    <property type="evidence" value="ECO:0007669"/>
    <property type="project" value="TreeGrafter"/>
</dbReference>
<keyword evidence="8 13" id="KW-0406">Ion transport</keyword>
<organism evidence="16 17">
    <name type="scientific">Sulfobacillus harzensis</name>
    <dbReference type="NCBI Taxonomy" id="2729629"/>
    <lineage>
        <taxon>Bacteria</taxon>
        <taxon>Bacillati</taxon>
        <taxon>Bacillota</taxon>
        <taxon>Clostridia</taxon>
        <taxon>Eubacteriales</taxon>
        <taxon>Clostridiales Family XVII. Incertae Sedis</taxon>
        <taxon>Sulfobacillus</taxon>
    </lineage>
</organism>
<evidence type="ECO:0000256" key="2">
    <source>
        <dbReference type="ARBA" id="ARBA00022448"/>
    </source>
</evidence>
<evidence type="ECO:0000256" key="6">
    <source>
        <dbReference type="ARBA" id="ARBA00022781"/>
    </source>
</evidence>
<dbReference type="InterPro" id="IPR050059">
    <property type="entry name" value="ATP_synthase_B_chain"/>
</dbReference>
<dbReference type="Proteomes" id="UP000533476">
    <property type="component" value="Unassembled WGS sequence"/>
</dbReference>
<evidence type="ECO:0000256" key="14">
    <source>
        <dbReference type="RuleBase" id="RU003848"/>
    </source>
</evidence>
<feature type="transmembrane region" description="Helical" evidence="13">
    <location>
        <begin position="6"/>
        <end position="29"/>
    </location>
</feature>
<dbReference type="PANTHER" id="PTHR33445:SF1">
    <property type="entry name" value="ATP SYNTHASE SUBUNIT B"/>
    <property type="match status" value="1"/>
</dbReference>
<evidence type="ECO:0000256" key="5">
    <source>
        <dbReference type="ARBA" id="ARBA00022692"/>
    </source>
</evidence>
<dbReference type="PANTHER" id="PTHR33445">
    <property type="entry name" value="ATP SYNTHASE SUBUNIT B', CHLOROPLASTIC"/>
    <property type="match status" value="1"/>
</dbReference>
<keyword evidence="2 13" id="KW-0813">Transport</keyword>
<comment type="function">
    <text evidence="13">Component of the F(0) channel, it forms part of the peripheral stalk, linking F(1) to F(0).</text>
</comment>
<evidence type="ECO:0000256" key="11">
    <source>
        <dbReference type="ARBA" id="ARBA00025198"/>
    </source>
</evidence>
<keyword evidence="6 13" id="KW-0375">Hydrogen ion transport</keyword>
<evidence type="ECO:0000256" key="7">
    <source>
        <dbReference type="ARBA" id="ARBA00022989"/>
    </source>
</evidence>
<keyword evidence="10 13" id="KW-0066">ATP synthesis</keyword>
<keyword evidence="9 13" id="KW-0472">Membrane</keyword>
<name>A0A7Y0L110_9FIRM</name>
<comment type="subunit">
    <text evidence="13">F-type ATPases have 2 components, F(1) - the catalytic core - and F(0) - the membrane proton channel. F(1) has five subunits: alpha(3), beta(3), gamma(1), delta(1), epsilon(1). F(0) has three main subunits: a(1), b(2) and c(10-14). The alpha and beta chains form an alternating ring which encloses part of the gamma chain. F(1) is attached to F(0) by a central stalk formed by the gamma and epsilon chains, while a peripheral stalk is formed by the delta and b chains.</text>
</comment>
<keyword evidence="4 13" id="KW-0138">CF(0)</keyword>
<dbReference type="GO" id="GO:0045259">
    <property type="term" value="C:proton-transporting ATP synthase complex"/>
    <property type="evidence" value="ECO:0007669"/>
    <property type="project" value="UniProtKB-KW"/>
</dbReference>
<keyword evidence="3 13" id="KW-1003">Cell membrane</keyword>
<protein>
    <recommendedName>
        <fullName evidence="13">ATP synthase subunit b</fullName>
    </recommendedName>
    <alternativeName>
        <fullName evidence="13">ATP synthase F(0) sector subunit b</fullName>
    </alternativeName>
    <alternativeName>
        <fullName evidence="13">ATPase subunit I</fullName>
    </alternativeName>
    <alternativeName>
        <fullName evidence="13">F-type ATPase subunit b</fullName>
        <shortName evidence="13">F-ATPase subunit b</shortName>
    </alternativeName>
</protein>